<name>A0A8S9WQN0_APOLU</name>
<dbReference type="SMART" id="SM00129">
    <property type="entry name" value="KISc"/>
    <property type="match status" value="1"/>
</dbReference>
<evidence type="ECO:0000256" key="4">
    <source>
        <dbReference type="ARBA" id="ARBA00022741"/>
    </source>
</evidence>
<dbReference type="Proteomes" id="UP000466442">
    <property type="component" value="Linkage Group LG16"/>
</dbReference>
<comment type="subcellular location">
    <subcellularLocation>
        <location evidence="1">Cytoplasm</location>
        <location evidence="1">Cytoskeleton</location>
        <location evidence="1">Spindle</location>
    </subcellularLocation>
</comment>
<protein>
    <recommendedName>
        <fullName evidence="10">Kinesin motor domain-containing protein</fullName>
    </recommendedName>
</protein>
<proteinExistence type="inferred from homology"/>
<evidence type="ECO:0000256" key="8">
    <source>
        <dbReference type="ARBA" id="ARBA00023212"/>
    </source>
</evidence>
<dbReference type="GO" id="GO:0090307">
    <property type="term" value="P:mitotic spindle assembly"/>
    <property type="evidence" value="ECO:0007669"/>
    <property type="project" value="TreeGrafter"/>
</dbReference>
<evidence type="ECO:0000256" key="3">
    <source>
        <dbReference type="ARBA" id="ARBA00022553"/>
    </source>
</evidence>
<dbReference type="PANTHER" id="PTHR47970">
    <property type="entry name" value="KINESIN-LIKE PROTEIN KIF11"/>
    <property type="match status" value="1"/>
</dbReference>
<accession>A0A8S9WQN0</accession>
<feature type="binding site" evidence="9">
    <location>
        <begin position="190"/>
        <end position="197"/>
    </location>
    <ligand>
        <name>ATP</name>
        <dbReference type="ChEBI" id="CHEBI:30616"/>
    </ligand>
</feature>
<dbReference type="PANTHER" id="PTHR47970:SF29">
    <property type="entry name" value="KINESIN FAMILY MEMBER 20B"/>
    <property type="match status" value="1"/>
</dbReference>
<evidence type="ECO:0000256" key="2">
    <source>
        <dbReference type="ARBA" id="ARBA00022490"/>
    </source>
</evidence>
<dbReference type="InterPro" id="IPR027417">
    <property type="entry name" value="P-loop_NTPase"/>
</dbReference>
<reference evidence="11" key="1">
    <citation type="journal article" date="2021" name="Mol. Ecol. Resour.">
        <title>Apolygus lucorum genome provides insights into omnivorousness and mesophyll feeding.</title>
        <authorList>
            <person name="Liu Y."/>
            <person name="Liu H."/>
            <person name="Wang H."/>
            <person name="Huang T."/>
            <person name="Liu B."/>
            <person name="Yang B."/>
            <person name="Yin L."/>
            <person name="Li B."/>
            <person name="Zhang Y."/>
            <person name="Zhang S."/>
            <person name="Jiang F."/>
            <person name="Zhang X."/>
            <person name="Ren Y."/>
            <person name="Wang B."/>
            <person name="Wang S."/>
            <person name="Lu Y."/>
            <person name="Wu K."/>
            <person name="Fan W."/>
            <person name="Wang G."/>
        </authorList>
    </citation>
    <scope>NUCLEOTIDE SEQUENCE</scope>
    <source>
        <strain evidence="11">12Hb</strain>
    </source>
</reference>
<dbReference type="OrthoDB" id="123929at2759"/>
<dbReference type="SUPFAM" id="SSF52540">
    <property type="entry name" value="P-loop containing nucleoside triphosphate hydrolases"/>
    <property type="match status" value="1"/>
</dbReference>
<dbReference type="InterPro" id="IPR036961">
    <property type="entry name" value="Kinesin_motor_dom_sf"/>
</dbReference>
<dbReference type="EMBL" id="WIXP02000016">
    <property type="protein sequence ID" value="KAF6198534.1"/>
    <property type="molecule type" value="Genomic_DNA"/>
</dbReference>
<keyword evidence="12" id="KW-1185">Reference proteome</keyword>
<keyword evidence="6" id="KW-0175">Coiled coil</keyword>
<dbReference type="AlphaFoldDB" id="A0A8S9WQN0"/>
<evidence type="ECO:0000256" key="9">
    <source>
        <dbReference type="PROSITE-ProRule" id="PRU00283"/>
    </source>
</evidence>
<comment type="similarity">
    <text evidence="9">Belongs to the TRAFAC class myosin-kinesin ATPase superfamily. Kinesin family.</text>
</comment>
<comment type="caution">
    <text evidence="11">The sequence shown here is derived from an EMBL/GenBank/DDBJ whole genome shotgun (WGS) entry which is preliminary data.</text>
</comment>
<dbReference type="GO" id="GO:0007018">
    <property type="term" value="P:microtubule-based movement"/>
    <property type="evidence" value="ECO:0007669"/>
    <property type="project" value="InterPro"/>
</dbReference>
<keyword evidence="2" id="KW-0963">Cytoplasm</keyword>
<dbReference type="GO" id="GO:0051231">
    <property type="term" value="P:spindle elongation"/>
    <property type="evidence" value="ECO:0007669"/>
    <property type="project" value="TreeGrafter"/>
</dbReference>
<keyword evidence="3" id="KW-0597">Phosphoprotein</keyword>
<dbReference type="GO" id="GO:0072686">
    <property type="term" value="C:mitotic spindle"/>
    <property type="evidence" value="ECO:0007669"/>
    <property type="project" value="TreeGrafter"/>
</dbReference>
<dbReference type="InterPro" id="IPR001752">
    <property type="entry name" value="Kinesin_motor_dom"/>
</dbReference>
<dbReference type="PROSITE" id="PS50067">
    <property type="entry name" value="KINESIN_MOTOR_2"/>
    <property type="match status" value="1"/>
</dbReference>
<dbReference type="GO" id="GO:0005524">
    <property type="term" value="F:ATP binding"/>
    <property type="evidence" value="ECO:0007669"/>
    <property type="project" value="UniProtKB-UniRule"/>
</dbReference>
<evidence type="ECO:0000313" key="12">
    <source>
        <dbReference type="Proteomes" id="UP000466442"/>
    </source>
</evidence>
<gene>
    <name evidence="11" type="ORF">GE061_008282</name>
</gene>
<dbReference type="Gene3D" id="3.40.850.10">
    <property type="entry name" value="Kinesin motor domain"/>
    <property type="match status" value="1"/>
</dbReference>
<evidence type="ECO:0000259" key="10">
    <source>
        <dbReference type="PROSITE" id="PS50067"/>
    </source>
</evidence>
<evidence type="ECO:0000313" key="11">
    <source>
        <dbReference type="EMBL" id="KAF6198534.1"/>
    </source>
</evidence>
<dbReference type="Pfam" id="PF00225">
    <property type="entry name" value="Kinesin"/>
    <property type="match status" value="1"/>
</dbReference>
<sequence length="282" mass="32282">MTSPETIDDNVGRICNMITYALEAAVPKSRDPTHLKALPSRIANLLKTKNRVRKNWQHFRYPEDKRLFNELQRLVHIEIEKWTQSTWDDKLSKMTVNDNSIWKLTKWFNSSRSYSVPTLRNNDTVATGDQEKAEMLSNHFLSVHTDALARGNASFVFKPSASQSEVFDEVIRPKLNHFFKGNDSLVFSYGTSNSGKSITMQGTRDQPGIIPRVVHVIYQSIHGHTDTELKLKPYKSCQATIFNERERKELLDEKSAIFESLHSSLTESHDTSLSGISRNMPL</sequence>
<dbReference type="GO" id="GO:0005876">
    <property type="term" value="C:spindle microtubule"/>
    <property type="evidence" value="ECO:0007669"/>
    <property type="project" value="TreeGrafter"/>
</dbReference>
<evidence type="ECO:0000256" key="1">
    <source>
        <dbReference type="ARBA" id="ARBA00004186"/>
    </source>
</evidence>
<organism evidence="11 12">
    <name type="scientific">Apolygus lucorum</name>
    <name type="common">Small green plant bug</name>
    <name type="synonym">Lygocoris lucorum</name>
    <dbReference type="NCBI Taxonomy" id="248454"/>
    <lineage>
        <taxon>Eukaryota</taxon>
        <taxon>Metazoa</taxon>
        <taxon>Ecdysozoa</taxon>
        <taxon>Arthropoda</taxon>
        <taxon>Hexapoda</taxon>
        <taxon>Insecta</taxon>
        <taxon>Pterygota</taxon>
        <taxon>Neoptera</taxon>
        <taxon>Paraneoptera</taxon>
        <taxon>Hemiptera</taxon>
        <taxon>Heteroptera</taxon>
        <taxon>Panheteroptera</taxon>
        <taxon>Cimicomorpha</taxon>
        <taxon>Miridae</taxon>
        <taxon>Mirini</taxon>
        <taxon>Apolygus</taxon>
    </lineage>
</organism>
<dbReference type="GO" id="GO:0008017">
    <property type="term" value="F:microtubule binding"/>
    <property type="evidence" value="ECO:0007669"/>
    <property type="project" value="InterPro"/>
</dbReference>
<keyword evidence="4 9" id="KW-0547">Nucleotide-binding</keyword>
<feature type="domain" description="Kinesin motor" evidence="10">
    <location>
        <begin position="114"/>
        <end position="282"/>
    </location>
</feature>
<keyword evidence="8" id="KW-0206">Cytoskeleton</keyword>
<dbReference type="InterPro" id="IPR047149">
    <property type="entry name" value="KIF11-like"/>
</dbReference>
<evidence type="ECO:0000256" key="5">
    <source>
        <dbReference type="ARBA" id="ARBA00022840"/>
    </source>
</evidence>
<dbReference type="GO" id="GO:0008574">
    <property type="term" value="F:plus-end-directed microtubule motor activity"/>
    <property type="evidence" value="ECO:0007669"/>
    <property type="project" value="TreeGrafter"/>
</dbReference>
<keyword evidence="5 9" id="KW-0067">ATP-binding</keyword>
<evidence type="ECO:0000256" key="7">
    <source>
        <dbReference type="ARBA" id="ARBA00023175"/>
    </source>
</evidence>
<keyword evidence="7 9" id="KW-0505">Motor protein</keyword>
<dbReference type="GO" id="GO:0005634">
    <property type="term" value="C:nucleus"/>
    <property type="evidence" value="ECO:0007669"/>
    <property type="project" value="TreeGrafter"/>
</dbReference>
<evidence type="ECO:0000256" key="6">
    <source>
        <dbReference type="ARBA" id="ARBA00023054"/>
    </source>
</evidence>